<dbReference type="SUPFAM" id="SSF52540">
    <property type="entry name" value="P-loop containing nucleoside triphosphate hydrolases"/>
    <property type="match status" value="1"/>
</dbReference>
<dbReference type="GO" id="GO:0016779">
    <property type="term" value="F:nucleotidyltransferase activity"/>
    <property type="evidence" value="ECO:0007669"/>
    <property type="project" value="UniProtKB-KW"/>
</dbReference>
<keyword evidence="1" id="KW-0548">Nucleotidyltransferase</keyword>
<dbReference type="EMBL" id="CP162551">
    <property type="protein sequence ID" value="XDI37187.1"/>
    <property type="molecule type" value="Genomic_DNA"/>
</dbReference>
<sequence length="136" mass="16073">MIKYEYSNVRWYNGYTDYTDENVTIDLSSTTGGVFIIYGLEQVVKRFINGNEIEHARNEFNTWLNQLMSWESQSIENHLYLIGCDIGKGIVPIEAFQREWRDLVGWCYQDIVKNATKVSLIWYGIEQELKNEEEDK</sequence>
<dbReference type="AlphaFoldDB" id="A0AB39BTU7"/>
<dbReference type="InterPro" id="IPR027417">
    <property type="entry name" value="P-loop_NTPase"/>
</dbReference>
<name>A0AB39BTU7_9BACI</name>
<dbReference type="GO" id="GO:0000166">
    <property type="term" value="F:nucleotide binding"/>
    <property type="evidence" value="ECO:0007669"/>
    <property type="project" value="InterPro"/>
</dbReference>
<organism evidence="1">
    <name type="scientific">Alkalihalophilus sp. As8PL</name>
    <dbReference type="NCBI Taxonomy" id="3237103"/>
    <lineage>
        <taxon>Bacteria</taxon>
        <taxon>Bacillati</taxon>
        <taxon>Bacillota</taxon>
        <taxon>Bacilli</taxon>
        <taxon>Bacillales</taxon>
        <taxon>Bacillaceae</taxon>
        <taxon>Alkalihalophilus</taxon>
    </lineage>
</organism>
<protein>
    <submittedName>
        <fullName evidence="1">Bifunctional adenosylcobinamide kinase/adenosylcobinamide-phosphate guanylyltransferase</fullName>
    </submittedName>
</protein>
<evidence type="ECO:0000313" key="1">
    <source>
        <dbReference type="EMBL" id="XDI37187.1"/>
    </source>
</evidence>
<accession>A0AB39BTU7</accession>
<gene>
    <name evidence="1" type="ORF">AB3N04_02400</name>
</gene>
<dbReference type="RefSeq" id="WP_368504555.1">
    <property type="nucleotide sequence ID" value="NZ_CP162551.1"/>
</dbReference>
<dbReference type="Gene3D" id="3.40.50.300">
    <property type="entry name" value="P-loop containing nucleotide triphosphate hydrolases"/>
    <property type="match status" value="1"/>
</dbReference>
<keyword evidence="1" id="KW-0418">Kinase</keyword>
<dbReference type="GO" id="GO:0009236">
    <property type="term" value="P:cobalamin biosynthetic process"/>
    <property type="evidence" value="ECO:0007669"/>
    <property type="project" value="InterPro"/>
</dbReference>
<dbReference type="GO" id="GO:0043752">
    <property type="term" value="F:adenosylcobinamide kinase activity"/>
    <property type="evidence" value="ECO:0007669"/>
    <property type="project" value="InterPro"/>
</dbReference>
<proteinExistence type="predicted"/>
<reference evidence="1" key="1">
    <citation type="submission" date="2024-07" db="EMBL/GenBank/DDBJ databases">
        <title>Identification and characteristics of an arsenic-resistant bacterial isolate, which belongs to a novel species.</title>
        <authorList>
            <person name="Juszczyk A."/>
            <person name="Kowalczyk A."/>
            <person name="Was K."/>
            <person name="Kosowicz W."/>
            <person name="Budzyn A."/>
            <person name="Latowski D."/>
        </authorList>
    </citation>
    <scope>NUCLEOTIDE SEQUENCE</scope>
    <source>
        <strain evidence="1">As8PL</strain>
    </source>
</reference>
<keyword evidence="1" id="KW-0808">Transferase</keyword>
<dbReference type="InterPro" id="IPR003203">
    <property type="entry name" value="CobU/CobP"/>
</dbReference>
<dbReference type="Pfam" id="PF02283">
    <property type="entry name" value="CobU"/>
    <property type="match status" value="1"/>
</dbReference>